<evidence type="ECO:0000313" key="2">
    <source>
        <dbReference type="EMBL" id="CAL4097005.1"/>
    </source>
</evidence>
<accession>A0AAV2QVF8</accession>
<organism evidence="2 3">
    <name type="scientific">Meganyctiphanes norvegica</name>
    <name type="common">Northern krill</name>
    <name type="synonym">Thysanopoda norvegica</name>
    <dbReference type="NCBI Taxonomy" id="48144"/>
    <lineage>
        <taxon>Eukaryota</taxon>
        <taxon>Metazoa</taxon>
        <taxon>Ecdysozoa</taxon>
        <taxon>Arthropoda</taxon>
        <taxon>Crustacea</taxon>
        <taxon>Multicrustacea</taxon>
        <taxon>Malacostraca</taxon>
        <taxon>Eumalacostraca</taxon>
        <taxon>Eucarida</taxon>
        <taxon>Euphausiacea</taxon>
        <taxon>Euphausiidae</taxon>
        <taxon>Meganyctiphanes</taxon>
    </lineage>
</organism>
<dbReference type="AlphaFoldDB" id="A0AAV2QVF8"/>
<comment type="caution">
    <text evidence="2">The sequence shown here is derived from an EMBL/GenBank/DDBJ whole genome shotgun (WGS) entry which is preliminary data.</text>
</comment>
<keyword evidence="1" id="KW-0812">Transmembrane</keyword>
<reference evidence="2 3" key="1">
    <citation type="submission" date="2024-05" db="EMBL/GenBank/DDBJ databases">
        <authorList>
            <person name="Wallberg A."/>
        </authorList>
    </citation>
    <scope>NUCLEOTIDE SEQUENCE [LARGE SCALE GENOMIC DNA]</scope>
</reference>
<proteinExistence type="predicted"/>
<keyword evidence="1" id="KW-1133">Transmembrane helix</keyword>
<dbReference type="Proteomes" id="UP001497623">
    <property type="component" value="Unassembled WGS sequence"/>
</dbReference>
<evidence type="ECO:0000313" key="3">
    <source>
        <dbReference type="Proteomes" id="UP001497623"/>
    </source>
</evidence>
<keyword evidence="3" id="KW-1185">Reference proteome</keyword>
<sequence>MGAEDEGNKGVFWGLLETVVGSSSRAAAVVRTVFGVESTEQSLNNYDSDDNDDDDKMDTLNTLLIGWIIFSLFVIFLGTFFYETIIKGPLFKTAVTEENVAKSVGSDVGGAISDSGGSVSKGAPTIINEPSAAIPTIVPQEVPESVAAPVAAGADPDAVVWVNKVLNTLYDAVKPQSSIFIRDVWATGLNDYTVTSALDV</sequence>
<keyword evidence="1" id="KW-0472">Membrane</keyword>
<name>A0AAV2QVF8_MEGNR</name>
<feature type="non-terminal residue" evidence="2">
    <location>
        <position position="200"/>
    </location>
</feature>
<evidence type="ECO:0000256" key="1">
    <source>
        <dbReference type="SAM" id="Phobius"/>
    </source>
</evidence>
<feature type="transmembrane region" description="Helical" evidence="1">
    <location>
        <begin position="64"/>
        <end position="82"/>
    </location>
</feature>
<protein>
    <recommendedName>
        <fullName evidence="4">Triadin</fullName>
    </recommendedName>
</protein>
<evidence type="ECO:0008006" key="4">
    <source>
        <dbReference type="Google" id="ProtNLM"/>
    </source>
</evidence>
<dbReference type="EMBL" id="CAXKWB010010140">
    <property type="protein sequence ID" value="CAL4097005.1"/>
    <property type="molecule type" value="Genomic_DNA"/>
</dbReference>
<gene>
    <name evidence="2" type="ORF">MNOR_LOCUS15883</name>
</gene>